<sequence length="149" mass="17647">MLPKLKNYLDDSENWNSFAFFKTKLLEMIYEYFADLSFEIHLPFLLEHQELYDKNELSFLYDLLGLSKLRKYDESAIEILQNAKSLAVILNIPGWLELIDYHLIISYLRFMQPAKALMLFDECGHDFQEAGAHRRILDLRFSQARCLGM</sequence>
<dbReference type="AlphaFoldDB" id="A0A1U7NFZ4"/>
<evidence type="ECO:0000313" key="2">
    <source>
        <dbReference type="Proteomes" id="UP000186341"/>
    </source>
</evidence>
<keyword evidence="2" id="KW-1185">Reference proteome</keyword>
<reference evidence="1 2" key="1">
    <citation type="submission" date="2016-11" db="EMBL/GenBank/DDBJ databases">
        <title>Description of two novel members of the family Erysipelotrichaceae: Ileibacterium lipovorans gen. nov., sp. nov. and Dubosiella newyorkensis, gen. nov., sp. nov.</title>
        <authorList>
            <person name="Cox L.M."/>
            <person name="Sohn J."/>
            <person name="Tyrrell K.L."/>
            <person name="Citron D.M."/>
            <person name="Lawson P.A."/>
            <person name="Patel N.B."/>
            <person name="Iizumi T."/>
            <person name="Perez-Perez G.I."/>
            <person name="Goldstein E.J."/>
            <person name="Blaser M.J."/>
        </authorList>
    </citation>
    <scope>NUCLEOTIDE SEQUENCE [LARGE SCALE GENOMIC DNA]</scope>
    <source>
        <strain evidence="1 2">NYU-BL-A3</strain>
    </source>
</reference>
<accession>A0A1U7NFZ4</accession>
<protein>
    <submittedName>
        <fullName evidence="1">Uncharacterized protein</fullName>
    </submittedName>
</protein>
<name>A0A1U7NFZ4_9FIRM</name>
<dbReference type="Proteomes" id="UP000186341">
    <property type="component" value="Unassembled WGS sequence"/>
</dbReference>
<gene>
    <name evidence="1" type="ORF">BO222_06510</name>
</gene>
<proteinExistence type="predicted"/>
<evidence type="ECO:0000313" key="1">
    <source>
        <dbReference type="EMBL" id="OLU39588.1"/>
    </source>
</evidence>
<dbReference type="EMBL" id="MPJW01000132">
    <property type="protein sequence ID" value="OLU39588.1"/>
    <property type="molecule type" value="Genomic_DNA"/>
</dbReference>
<organism evidence="1 2">
    <name type="scientific">Ileibacterium valens</name>
    <dbReference type="NCBI Taxonomy" id="1862668"/>
    <lineage>
        <taxon>Bacteria</taxon>
        <taxon>Bacillati</taxon>
        <taxon>Bacillota</taxon>
        <taxon>Erysipelotrichia</taxon>
        <taxon>Erysipelotrichales</taxon>
        <taxon>Erysipelotrichaceae</taxon>
        <taxon>Ileibacterium</taxon>
    </lineage>
</organism>
<comment type="caution">
    <text evidence="1">The sequence shown here is derived from an EMBL/GenBank/DDBJ whole genome shotgun (WGS) entry which is preliminary data.</text>
</comment>